<evidence type="ECO:0000256" key="2">
    <source>
        <dbReference type="ARBA" id="ARBA00023239"/>
    </source>
</evidence>
<accession>A0AAW3TS84</accession>
<dbReference type="RefSeq" id="WP_147034821.1">
    <property type="nucleotide sequence ID" value="NZ_JACIDB010000001.1"/>
</dbReference>
<protein>
    <recommendedName>
        <fullName evidence="4">Alginate lyase domain-containing protein</fullName>
    </recommendedName>
</protein>
<evidence type="ECO:0000259" key="4">
    <source>
        <dbReference type="Pfam" id="PF05426"/>
    </source>
</evidence>
<feature type="signal peptide" evidence="3">
    <location>
        <begin position="1"/>
        <end position="18"/>
    </location>
</feature>
<organism evidence="5 6">
    <name type="scientific">Sphingomonas aquatilis</name>
    <dbReference type="NCBI Taxonomy" id="93063"/>
    <lineage>
        <taxon>Bacteria</taxon>
        <taxon>Pseudomonadati</taxon>
        <taxon>Pseudomonadota</taxon>
        <taxon>Alphaproteobacteria</taxon>
        <taxon>Sphingomonadales</taxon>
        <taxon>Sphingomonadaceae</taxon>
        <taxon>Sphingomonas</taxon>
    </lineage>
</organism>
<reference evidence="5 6" key="1">
    <citation type="submission" date="2020-08" db="EMBL/GenBank/DDBJ databases">
        <title>Genomic Encyclopedia of Type Strains, Phase IV (KMG-IV): sequencing the most valuable type-strain genomes for metagenomic binning, comparative biology and taxonomic classification.</title>
        <authorList>
            <person name="Goeker M."/>
        </authorList>
    </citation>
    <scope>NUCLEOTIDE SEQUENCE [LARGE SCALE GENOMIC DNA]</scope>
    <source>
        <strain evidence="5 6">DSM 15581</strain>
    </source>
</reference>
<dbReference type="GO" id="GO:0016829">
    <property type="term" value="F:lyase activity"/>
    <property type="evidence" value="ECO:0007669"/>
    <property type="project" value="UniProtKB-KW"/>
</dbReference>
<dbReference type="EMBL" id="JACIDB010000001">
    <property type="protein sequence ID" value="MBB3874280.1"/>
    <property type="molecule type" value="Genomic_DNA"/>
</dbReference>
<evidence type="ECO:0000256" key="3">
    <source>
        <dbReference type="SAM" id="SignalP"/>
    </source>
</evidence>
<keyword evidence="1 3" id="KW-0732">Signal</keyword>
<dbReference type="SUPFAM" id="SSF48230">
    <property type="entry name" value="Chondroitin AC/alginate lyase"/>
    <property type="match status" value="1"/>
</dbReference>
<dbReference type="InterPro" id="IPR008929">
    <property type="entry name" value="Chondroitin_lyas"/>
</dbReference>
<dbReference type="GO" id="GO:0042597">
    <property type="term" value="C:periplasmic space"/>
    <property type="evidence" value="ECO:0007669"/>
    <property type="project" value="InterPro"/>
</dbReference>
<evidence type="ECO:0000256" key="1">
    <source>
        <dbReference type="ARBA" id="ARBA00022729"/>
    </source>
</evidence>
<proteinExistence type="predicted"/>
<feature type="chain" id="PRO_5043430821" description="Alginate lyase domain-containing protein" evidence="3">
    <location>
        <begin position="19"/>
        <end position="346"/>
    </location>
</feature>
<evidence type="ECO:0000313" key="5">
    <source>
        <dbReference type="EMBL" id="MBB3874280.1"/>
    </source>
</evidence>
<keyword evidence="2" id="KW-0456">Lyase</keyword>
<dbReference type="Proteomes" id="UP000528945">
    <property type="component" value="Unassembled WGS sequence"/>
</dbReference>
<name>A0AAW3TS84_9SPHN</name>
<gene>
    <name evidence="5" type="ORF">GGR47_000496</name>
</gene>
<dbReference type="Gene3D" id="1.50.10.100">
    <property type="entry name" value="Chondroitin AC/alginate lyase"/>
    <property type="match status" value="1"/>
</dbReference>
<comment type="caution">
    <text evidence="5">The sequence shown here is derived from an EMBL/GenBank/DDBJ whole genome shotgun (WGS) entry which is preliminary data.</text>
</comment>
<dbReference type="AlphaFoldDB" id="A0AAW3TS84"/>
<sequence length="346" mass="37904">MQAMILALLLAGTTPASQSFTLFPPDAPADLSASARARIVARADAAVARPPRSRVDLHTEGTLPGKGIREASLYAKEDQPAILALALAWRSTKDRRYLVAADRYLLAWARTYRSAFNPIDDTGFDQLILATDLTARDLTPATREGVTAFWRGMAAGYLEAMDKGPRNADTNWQSHRVKLATMAAFASGDATLIARARAAYRKQVAANIRPDGSVSDFYERDALHYVTYDLDPLLMAALSARAHGEDWYHWRAPSGGSLAGAVAWLEPYALGRKTHIEFAHSKIQFDRDRAAAGQGEYAPHPWDRGNAVQTLSLAAVIDPALAPMAMQVAQDTRRLPPDWLQLLGRR</sequence>
<evidence type="ECO:0000313" key="6">
    <source>
        <dbReference type="Proteomes" id="UP000528945"/>
    </source>
</evidence>
<feature type="domain" description="Alginate lyase" evidence="4">
    <location>
        <begin position="75"/>
        <end position="274"/>
    </location>
</feature>
<dbReference type="InterPro" id="IPR008397">
    <property type="entry name" value="Alginate_lyase_dom"/>
</dbReference>
<keyword evidence="6" id="KW-1185">Reference proteome</keyword>
<dbReference type="Pfam" id="PF05426">
    <property type="entry name" value="Alginate_lyase"/>
    <property type="match status" value="1"/>
</dbReference>